<comment type="caution">
    <text evidence="7">The sequence shown here is derived from an EMBL/GenBank/DDBJ whole genome shotgun (WGS) entry which is preliminary data.</text>
</comment>
<evidence type="ECO:0000256" key="1">
    <source>
        <dbReference type="ARBA" id="ARBA00009451"/>
    </source>
</evidence>
<reference evidence="7 8" key="1">
    <citation type="journal article" date="2019" name="Sci. Data">
        <title>Hybrid genome assembly and annotation of Danionella translucida.</title>
        <authorList>
            <person name="Kadobianskyi M."/>
            <person name="Schulze L."/>
            <person name="Schuelke M."/>
            <person name="Judkewitz B."/>
        </authorList>
    </citation>
    <scope>NUCLEOTIDE SEQUENCE [LARGE SCALE GENOMIC DNA]</scope>
    <source>
        <strain evidence="7 8">Bolton</strain>
    </source>
</reference>
<dbReference type="Pfam" id="PF00237">
    <property type="entry name" value="Ribosomal_L22"/>
    <property type="match status" value="1"/>
</dbReference>
<dbReference type="InterPro" id="IPR036394">
    <property type="entry name" value="Ribosomal_uL22_sf"/>
</dbReference>
<dbReference type="InterPro" id="IPR001063">
    <property type="entry name" value="Ribosomal_uL22"/>
</dbReference>
<evidence type="ECO:0000256" key="6">
    <source>
        <dbReference type="RuleBase" id="RU004005"/>
    </source>
</evidence>
<keyword evidence="3 6" id="KW-0687">Ribonucleoprotein</keyword>
<evidence type="ECO:0000256" key="2">
    <source>
        <dbReference type="ARBA" id="ARBA00022980"/>
    </source>
</evidence>
<dbReference type="PANTHER" id="PTHR13501">
    <property type="entry name" value="CHLOROPLAST 50S RIBOSOMAL PROTEIN L22-RELATED"/>
    <property type="match status" value="1"/>
</dbReference>
<dbReference type="STRING" id="623744.A0A553R1U5"/>
<accession>A0A553R1U5</accession>
<comment type="similarity">
    <text evidence="1 6">Belongs to the universal ribosomal protein uL22 family.</text>
</comment>
<dbReference type="OrthoDB" id="416470at2759"/>
<dbReference type="SUPFAM" id="SSF54843">
    <property type="entry name" value="Ribosomal protein L22"/>
    <property type="match status" value="1"/>
</dbReference>
<dbReference type="EMBL" id="SRMA01025319">
    <property type="protein sequence ID" value="TRY96154.1"/>
    <property type="molecule type" value="Genomic_DNA"/>
</dbReference>
<dbReference type="GO" id="GO:0005762">
    <property type="term" value="C:mitochondrial large ribosomal subunit"/>
    <property type="evidence" value="ECO:0007669"/>
    <property type="project" value="TreeGrafter"/>
</dbReference>
<dbReference type="Gene3D" id="3.90.470.10">
    <property type="entry name" value="Ribosomal protein L22/L17"/>
    <property type="match status" value="1"/>
</dbReference>
<dbReference type="PANTHER" id="PTHR13501:SF8">
    <property type="entry name" value="LARGE RIBOSOMAL SUBUNIT PROTEIN UL22M"/>
    <property type="match status" value="1"/>
</dbReference>
<evidence type="ECO:0000256" key="5">
    <source>
        <dbReference type="ARBA" id="ARBA00035506"/>
    </source>
</evidence>
<dbReference type="AlphaFoldDB" id="A0A553R1U5"/>
<dbReference type="InterPro" id="IPR047867">
    <property type="entry name" value="Ribosomal_uL22_bac/org-type"/>
</dbReference>
<dbReference type="GO" id="GO:0003735">
    <property type="term" value="F:structural constituent of ribosome"/>
    <property type="evidence" value="ECO:0007669"/>
    <property type="project" value="InterPro"/>
</dbReference>
<evidence type="ECO:0000256" key="4">
    <source>
        <dbReference type="ARBA" id="ARBA00035286"/>
    </source>
</evidence>
<gene>
    <name evidence="7" type="ORF">DNTS_028346</name>
</gene>
<name>A0A553R1U5_9TELE</name>
<keyword evidence="2 6" id="KW-0689">Ribosomal protein</keyword>
<organism evidence="7 8">
    <name type="scientific">Danionella cerebrum</name>
    <dbReference type="NCBI Taxonomy" id="2873325"/>
    <lineage>
        <taxon>Eukaryota</taxon>
        <taxon>Metazoa</taxon>
        <taxon>Chordata</taxon>
        <taxon>Craniata</taxon>
        <taxon>Vertebrata</taxon>
        <taxon>Euteleostomi</taxon>
        <taxon>Actinopterygii</taxon>
        <taxon>Neopterygii</taxon>
        <taxon>Teleostei</taxon>
        <taxon>Ostariophysi</taxon>
        <taxon>Cypriniformes</taxon>
        <taxon>Danionidae</taxon>
        <taxon>Danioninae</taxon>
        <taxon>Danionella</taxon>
    </lineage>
</organism>
<evidence type="ECO:0000313" key="7">
    <source>
        <dbReference type="EMBL" id="TRY96154.1"/>
    </source>
</evidence>
<dbReference type="GO" id="GO:0006412">
    <property type="term" value="P:translation"/>
    <property type="evidence" value="ECO:0007669"/>
    <property type="project" value="InterPro"/>
</dbReference>
<protein>
    <recommendedName>
        <fullName evidence="4">Large ribosomal subunit protein uL22m</fullName>
    </recommendedName>
    <alternativeName>
        <fullName evidence="5">39S ribosomal protein L22, mitochondrial</fullName>
    </alternativeName>
</protein>
<keyword evidence="8" id="KW-1185">Reference proteome</keyword>
<dbReference type="Proteomes" id="UP000316079">
    <property type="component" value="Unassembled WGS sequence"/>
</dbReference>
<feature type="non-terminal residue" evidence="7">
    <location>
        <position position="117"/>
    </location>
</feature>
<proteinExistence type="inferred from homology"/>
<sequence>MFWTGLAATGRVCSHIRSSLIGPASTLSRVACLHTSAQDFNAKNWERKNRILHPPQQKDEPRRPAEVYHCRRQIKYSKDKMWYLAKLIKGMTIDQALAQLEFNDKKGAQVIKEVNIQ</sequence>
<evidence type="ECO:0000313" key="8">
    <source>
        <dbReference type="Proteomes" id="UP000316079"/>
    </source>
</evidence>
<evidence type="ECO:0000256" key="3">
    <source>
        <dbReference type="ARBA" id="ARBA00023274"/>
    </source>
</evidence>